<sequence length="227" mass="24231">MRACLRERIAEDSLSEVQTNADRILTHAENIVVEDDELAAARDRAEDLGADPVSPSVGAALAMFARMLDAKTVVEIGTGAGVSGLWLLHGLREDGVLTTIDSEPEHQRAAKIAFREAGIVASRTRLINGRALDVLPRLADSGYDMVFVDATPADHPHFVREGVRLLRPGGVIVLHNALLDGRVADPAARDATVLAVREATRAVSDDERLAPVVLPLGDGLLCAVRLS</sequence>
<evidence type="ECO:0000313" key="4">
    <source>
        <dbReference type="EMBL" id="TWH10629.1"/>
    </source>
</evidence>
<keyword evidence="3" id="KW-0949">S-adenosyl-L-methionine</keyword>
<dbReference type="Pfam" id="PF01596">
    <property type="entry name" value="Methyltransf_3"/>
    <property type="match status" value="1"/>
</dbReference>
<evidence type="ECO:0000313" key="5">
    <source>
        <dbReference type="Proteomes" id="UP000317573"/>
    </source>
</evidence>
<accession>A0A562DLT6</accession>
<evidence type="ECO:0000256" key="2">
    <source>
        <dbReference type="ARBA" id="ARBA00022679"/>
    </source>
</evidence>
<dbReference type="GO" id="GO:0008757">
    <property type="term" value="F:S-adenosylmethionine-dependent methyltransferase activity"/>
    <property type="evidence" value="ECO:0007669"/>
    <property type="project" value="TreeGrafter"/>
</dbReference>
<dbReference type="CDD" id="cd02440">
    <property type="entry name" value="AdoMet_MTases"/>
    <property type="match status" value="1"/>
</dbReference>
<dbReference type="SUPFAM" id="SSF53335">
    <property type="entry name" value="S-adenosyl-L-methionine-dependent methyltransferases"/>
    <property type="match status" value="1"/>
</dbReference>
<dbReference type="GO" id="GO:0008171">
    <property type="term" value="F:O-methyltransferase activity"/>
    <property type="evidence" value="ECO:0007669"/>
    <property type="project" value="InterPro"/>
</dbReference>
<gene>
    <name evidence="4" type="ORF">L618_000400001100</name>
</gene>
<comment type="caution">
    <text evidence="4">The sequence shown here is derived from an EMBL/GenBank/DDBJ whole genome shotgun (WGS) entry which is preliminary data.</text>
</comment>
<proteinExistence type="predicted"/>
<evidence type="ECO:0000256" key="3">
    <source>
        <dbReference type="ARBA" id="ARBA00022691"/>
    </source>
</evidence>
<dbReference type="PANTHER" id="PTHR10509">
    <property type="entry name" value="O-METHYLTRANSFERASE-RELATED"/>
    <property type="match status" value="1"/>
</dbReference>
<dbReference type="AlphaFoldDB" id="A0A562DLT6"/>
<dbReference type="EMBL" id="VLJT01000039">
    <property type="protein sequence ID" value="TWH10629.1"/>
    <property type="molecule type" value="Genomic_DNA"/>
</dbReference>
<dbReference type="InterPro" id="IPR002935">
    <property type="entry name" value="SAM_O-MeTrfase"/>
</dbReference>
<reference evidence="4 5" key="1">
    <citation type="submission" date="2019-07" db="EMBL/GenBank/DDBJ databases">
        <title>Genome sequencing of lignin-degrading bacterial isolates.</title>
        <authorList>
            <person name="Gladden J."/>
        </authorList>
    </citation>
    <scope>NUCLEOTIDE SEQUENCE [LARGE SCALE GENOMIC DNA]</scope>
    <source>
        <strain evidence="4 5">J45</strain>
    </source>
</reference>
<protein>
    <submittedName>
        <fullName evidence="4">Putative O-methyltransferase YrrM</fullName>
    </submittedName>
</protein>
<dbReference type="PROSITE" id="PS51682">
    <property type="entry name" value="SAM_OMT_I"/>
    <property type="match status" value="1"/>
</dbReference>
<keyword evidence="2 4" id="KW-0808">Transferase</keyword>
<dbReference type="PANTHER" id="PTHR10509:SF85">
    <property type="entry name" value="O-METHYLTRANSFERASE RV1220C-RELATED"/>
    <property type="match status" value="1"/>
</dbReference>
<keyword evidence="1 4" id="KW-0489">Methyltransferase</keyword>
<dbReference type="GO" id="GO:0032259">
    <property type="term" value="P:methylation"/>
    <property type="evidence" value="ECO:0007669"/>
    <property type="project" value="UniProtKB-KW"/>
</dbReference>
<evidence type="ECO:0000256" key="1">
    <source>
        <dbReference type="ARBA" id="ARBA00022603"/>
    </source>
</evidence>
<organism evidence="4 5">
    <name type="scientific">Rhodococcus rhodochrous J45</name>
    <dbReference type="NCBI Taxonomy" id="935266"/>
    <lineage>
        <taxon>Bacteria</taxon>
        <taxon>Bacillati</taxon>
        <taxon>Actinomycetota</taxon>
        <taxon>Actinomycetes</taxon>
        <taxon>Mycobacteriales</taxon>
        <taxon>Nocardiaceae</taxon>
        <taxon>Rhodococcus</taxon>
    </lineage>
</organism>
<dbReference type="InterPro" id="IPR029063">
    <property type="entry name" value="SAM-dependent_MTases_sf"/>
</dbReference>
<name>A0A562DLT6_RHORH</name>
<dbReference type="InterPro" id="IPR050362">
    <property type="entry name" value="Cation-dep_OMT"/>
</dbReference>
<dbReference type="Proteomes" id="UP000317573">
    <property type="component" value="Unassembled WGS sequence"/>
</dbReference>
<dbReference type="Gene3D" id="3.40.50.150">
    <property type="entry name" value="Vaccinia Virus protein VP39"/>
    <property type="match status" value="1"/>
</dbReference>